<evidence type="ECO:0000313" key="10">
    <source>
        <dbReference type="Proteomes" id="UP001320119"/>
    </source>
</evidence>
<keyword evidence="5 7" id="KW-0378">Hydrolase</keyword>
<dbReference type="InterPro" id="IPR020539">
    <property type="entry name" value="RNase_P_CS"/>
</dbReference>
<comment type="subunit">
    <text evidence="7">Consists of a catalytic RNA component (M1 or rnpB) and a protein subunit.</text>
</comment>
<evidence type="ECO:0000256" key="6">
    <source>
        <dbReference type="ARBA" id="ARBA00022884"/>
    </source>
</evidence>
<dbReference type="NCBIfam" id="TIGR00188">
    <property type="entry name" value="rnpA"/>
    <property type="match status" value="1"/>
</dbReference>
<keyword evidence="6 7" id="KW-0694">RNA-binding</keyword>
<dbReference type="GO" id="GO:0042781">
    <property type="term" value="F:3'-tRNA processing endoribonuclease activity"/>
    <property type="evidence" value="ECO:0007669"/>
    <property type="project" value="TreeGrafter"/>
</dbReference>
<keyword evidence="3 7" id="KW-0540">Nuclease</keyword>
<comment type="catalytic activity">
    <reaction evidence="7">
        <text>Endonucleolytic cleavage of RNA, removing 5'-extranucleotides from tRNA precursor.</text>
        <dbReference type="EC" id="3.1.26.5"/>
    </reaction>
</comment>
<dbReference type="EMBL" id="AP023086">
    <property type="protein sequence ID" value="BCD99935.1"/>
    <property type="molecule type" value="Genomic_DNA"/>
</dbReference>
<dbReference type="GO" id="GO:0000049">
    <property type="term" value="F:tRNA binding"/>
    <property type="evidence" value="ECO:0007669"/>
    <property type="project" value="UniProtKB-UniRule"/>
</dbReference>
<dbReference type="EC" id="3.1.26.5" evidence="7 8"/>
<evidence type="ECO:0000256" key="1">
    <source>
        <dbReference type="ARBA" id="ARBA00002663"/>
    </source>
</evidence>
<evidence type="ECO:0000256" key="7">
    <source>
        <dbReference type="HAMAP-Rule" id="MF_00227"/>
    </source>
</evidence>
<keyword evidence="2 7" id="KW-0819">tRNA processing</keyword>
<keyword evidence="4 7" id="KW-0255">Endonuclease</keyword>
<dbReference type="PANTHER" id="PTHR33992:SF1">
    <property type="entry name" value="RIBONUCLEASE P PROTEIN COMPONENT"/>
    <property type="match status" value="1"/>
</dbReference>
<dbReference type="HAMAP" id="MF_00227">
    <property type="entry name" value="RNase_P"/>
    <property type="match status" value="1"/>
</dbReference>
<evidence type="ECO:0000256" key="5">
    <source>
        <dbReference type="ARBA" id="ARBA00022801"/>
    </source>
</evidence>
<organism evidence="9 10">
    <name type="scientific">Marinagarivorans cellulosilyticus</name>
    <dbReference type="NCBI Taxonomy" id="2721545"/>
    <lineage>
        <taxon>Bacteria</taxon>
        <taxon>Pseudomonadati</taxon>
        <taxon>Pseudomonadota</taxon>
        <taxon>Gammaproteobacteria</taxon>
        <taxon>Cellvibrionales</taxon>
        <taxon>Cellvibrionaceae</taxon>
        <taxon>Marinagarivorans</taxon>
    </lineage>
</organism>
<dbReference type="GO" id="GO:0004526">
    <property type="term" value="F:ribonuclease P activity"/>
    <property type="evidence" value="ECO:0007669"/>
    <property type="project" value="UniProtKB-UniRule"/>
</dbReference>
<gene>
    <name evidence="7" type="primary">rnpA</name>
    <name evidence="9" type="ORF">MARGE09_P4137</name>
</gene>
<dbReference type="AlphaFoldDB" id="A0AAN1WLT2"/>
<dbReference type="InterPro" id="IPR000100">
    <property type="entry name" value="RNase_P"/>
</dbReference>
<comment type="similarity">
    <text evidence="7">Belongs to the RnpA family.</text>
</comment>
<evidence type="ECO:0000256" key="2">
    <source>
        <dbReference type="ARBA" id="ARBA00022694"/>
    </source>
</evidence>
<dbReference type="Pfam" id="PF00825">
    <property type="entry name" value="Ribonuclease_P"/>
    <property type="match status" value="1"/>
</dbReference>
<dbReference type="InterPro" id="IPR020568">
    <property type="entry name" value="Ribosomal_Su5_D2-typ_SF"/>
</dbReference>
<dbReference type="InterPro" id="IPR014721">
    <property type="entry name" value="Ribsml_uS5_D2-typ_fold_subgr"/>
</dbReference>
<dbReference type="KEGG" id="marq:MARGE09_P4137"/>
<dbReference type="PROSITE" id="PS00648">
    <property type="entry name" value="RIBONUCLEASE_P"/>
    <property type="match status" value="1"/>
</dbReference>
<proteinExistence type="inferred from homology"/>
<evidence type="ECO:0000256" key="8">
    <source>
        <dbReference type="NCBIfam" id="TIGR00188"/>
    </source>
</evidence>
<evidence type="ECO:0000256" key="3">
    <source>
        <dbReference type="ARBA" id="ARBA00022722"/>
    </source>
</evidence>
<evidence type="ECO:0000313" key="9">
    <source>
        <dbReference type="EMBL" id="BCD99935.1"/>
    </source>
</evidence>
<dbReference type="Gene3D" id="3.30.230.10">
    <property type="match status" value="1"/>
</dbReference>
<name>A0AAN1WLT2_9GAMM</name>
<reference evidence="9 10" key="1">
    <citation type="journal article" date="2022" name="IScience">
        <title>An ultrasensitive nanofiber-based assay for enzymatic hydrolysis and deep-sea microbial degradation of cellulose.</title>
        <authorList>
            <person name="Tsudome M."/>
            <person name="Tachioka M."/>
            <person name="Miyazaki M."/>
            <person name="Uchimura K."/>
            <person name="Tsuda M."/>
            <person name="Takaki Y."/>
            <person name="Deguchi S."/>
        </authorList>
    </citation>
    <scope>NUCLEOTIDE SEQUENCE [LARGE SCALE GENOMIC DNA]</scope>
    <source>
        <strain evidence="9 10">GE09</strain>
    </source>
</reference>
<dbReference type="RefSeq" id="WP_236985235.1">
    <property type="nucleotide sequence ID" value="NZ_AP023086.1"/>
</dbReference>
<dbReference type="SUPFAM" id="SSF54211">
    <property type="entry name" value="Ribosomal protein S5 domain 2-like"/>
    <property type="match status" value="1"/>
</dbReference>
<dbReference type="GO" id="GO:0030677">
    <property type="term" value="C:ribonuclease P complex"/>
    <property type="evidence" value="ECO:0007669"/>
    <property type="project" value="TreeGrafter"/>
</dbReference>
<sequence>MYSSTHCAPNEQRSNTPHYPSFVFTKKQRLLNKHDFSPVFDNAPIRASNQHLLILSRLNNDNHSQARLGLVIAKKHVRRAHERNRIKRFARETFRLQQHKLPPIDAIVLARKGADTLTNQQLQQAFNGLWKRIIKRAAQLAP</sequence>
<accession>A0AAN1WLT2</accession>
<dbReference type="Proteomes" id="UP001320119">
    <property type="component" value="Chromosome"/>
</dbReference>
<dbReference type="PANTHER" id="PTHR33992">
    <property type="entry name" value="RIBONUCLEASE P PROTEIN COMPONENT"/>
    <property type="match status" value="1"/>
</dbReference>
<evidence type="ECO:0000256" key="4">
    <source>
        <dbReference type="ARBA" id="ARBA00022759"/>
    </source>
</evidence>
<dbReference type="GO" id="GO:0001682">
    <property type="term" value="P:tRNA 5'-leader removal"/>
    <property type="evidence" value="ECO:0007669"/>
    <property type="project" value="UniProtKB-UniRule"/>
</dbReference>
<protein>
    <recommendedName>
        <fullName evidence="7 8">Ribonuclease P protein component</fullName>
        <shortName evidence="7">RNase P protein</shortName>
        <shortName evidence="7">RNaseP protein</shortName>
        <ecNumber evidence="7 8">3.1.26.5</ecNumber>
    </recommendedName>
    <alternativeName>
        <fullName evidence="7">Protein C5</fullName>
    </alternativeName>
</protein>
<comment type="function">
    <text evidence="1 7">RNaseP catalyzes the removal of the 5'-leader sequence from pre-tRNA to produce the mature 5'-terminus. It can also cleave other RNA substrates such as 4.5S RNA. The protein component plays an auxiliary but essential role in vivo by binding to the 5'-leader sequence and broadening the substrate specificity of the ribozyme.</text>
</comment>
<keyword evidence="10" id="KW-1185">Reference proteome</keyword>